<gene>
    <name evidence="1" type="ORF">MNB_SV-12-1451</name>
</gene>
<evidence type="ECO:0000313" key="1">
    <source>
        <dbReference type="EMBL" id="SFV55389.1"/>
    </source>
</evidence>
<proteinExistence type="predicted"/>
<dbReference type="AlphaFoldDB" id="A0A1W1BPB9"/>
<reference evidence="1" key="1">
    <citation type="submission" date="2016-10" db="EMBL/GenBank/DDBJ databases">
        <authorList>
            <person name="de Groot N.N."/>
        </authorList>
    </citation>
    <scope>NUCLEOTIDE SEQUENCE</scope>
</reference>
<name>A0A1W1BPB9_9ZZZZ</name>
<protein>
    <submittedName>
        <fullName evidence="1">Putative lipoprotein</fullName>
    </submittedName>
</protein>
<accession>A0A1W1BPB9</accession>
<organism evidence="1">
    <name type="scientific">hydrothermal vent metagenome</name>
    <dbReference type="NCBI Taxonomy" id="652676"/>
    <lineage>
        <taxon>unclassified sequences</taxon>
        <taxon>metagenomes</taxon>
        <taxon>ecological metagenomes</taxon>
    </lineage>
</organism>
<dbReference type="EMBL" id="FPHE01000061">
    <property type="protein sequence ID" value="SFV55389.1"/>
    <property type="molecule type" value="Genomic_DNA"/>
</dbReference>
<keyword evidence="1" id="KW-0449">Lipoprotein</keyword>
<sequence>MKIQKYHLWLLFFFAIFGFTFSMIVWTVKSAVNTPVYEDRSFMTSYHDVDDNFNQMIAENQKFNSKYKTKVTINNRIVGMEVSDIIYGQRSLKKKSKNQEMLVLGDNSISVTIIDKKSNTSIQDANISFQITRAIEDMHDINLNGYSSSAKIDIKGNWNIIGKIVIGNDTGYLYIKTSTKS</sequence>